<comment type="caution">
    <text evidence="1">The sequence shown here is derived from an EMBL/GenBank/DDBJ whole genome shotgun (WGS) entry which is preliminary data.</text>
</comment>
<dbReference type="OrthoDB" id="419854at2759"/>
<dbReference type="Gene3D" id="1.10.510.10">
    <property type="entry name" value="Transferase(Phosphotransferase) domain 1"/>
    <property type="match status" value="1"/>
</dbReference>
<evidence type="ECO:0000313" key="1">
    <source>
        <dbReference type="EMBL" id="CAE7279935.1"/>
    </source>
</evidence>
<dbReference type="PROSITE" id="PS00108">
    <property type="entry name" value="PROTEIN_KINASE_ST"/>
    <property type="match status" value="1"/>
</dbReference>
<evidence type="ECO:0000313" key="2">
    <source>
        <dbReference type="Proteomes" id="UP000604046"/>
    </source>
</evidence>
<protein>
    <recommendedName>
        <fullName evidence="3">Protein kinase domain-containing protein</fullName>
    </recommendedName>
</protein>
<dbReference type="SUPFAM" id="SSF56112">
    <property type="entry name" value="Protein kinase-like (PK-like)"/>
    <property type="match status" value="1"/>
</dbReference>
<reference evidence="1" key="1">
    <citation type="submission" date="2021-02" db="EMBL/GenBank/DDBJ databases">
        <authorList>
            <person name="Dougan E. K."/>
            <person name="Rhodes N."/>
            <person name="Thang M."/>
            <person name="Chan C."/>
        </authorList>
    </citation>
    <scope>NUCLEOTIDE SEQUENCE</scope>
</reference>
<dbReference type="GO" id="GO:0004672">
    <property type="term" value="F:protein kinase activity"/>
    <property type="evidence" value="ECO:0007669"/>
    <property type="project" value="InterPro"/>
</dbReference>
<proteinExistence type="predicted"/>
<gene>
    <name evidence="1" type="ORF">SNAT2548_LOCUS14842</name>
</gene>
<dbReference type="AlphaFoldDB" id="A0A812MUI7"/>
<keyword evidence="2" id="KW-1185">Reference proteome</keyword>
<accession>A0A812MUI7</accession>
<name>A0A812MUI7_9DINO</name>
<dbReference type="EMBL" id="CAJNDS010001791">
    <property type="protein sequence ID" value="CAE7279935.1"/>
    <property type="molecule type" value="Genomic_DNA"/>
</dbReference>
<dbReference type="InterPro" id="IPR008271">
    <property type="entry name" value="Ser/Thr_kinase_AS"/>
</dbReference>
<dbReference type="Proteomes" id="UP000604046">
    <property type="component" value="Unassembled WGS sequence"/>
</dbReference>
<dbReference type="InterPro" id="IPR011009">
    <property type="entry name" value="Kinase-like_dom_sf"/>
</dbReference>
<evidence type="ECO:0008006" key="3">
    <source>
        <dbReference type="Google" id="ProtNLM"/>
    </source>
</evidence>
<organism evidence="1 2">
    <name type="scientific">Symbiodinium natans</name>
    <dbReference type="NCBI Taxonomy" id="878477"/>
    <lineage>
        <taxon>Eukaryota</taxon>
        <taxon>Sar</taxon>
        <taxon>Alveolata</taxon>
        <taxon>Dinophyceae</taxon>
        <taxon>Suessiales</taxon>
        <taxon>Symbiodiniaceae</taxon>
        <taxon>Symbiodinium</taxon>
    </lineage>
</organism>
<sequence length="70" mass="8051">MADIRLAAFQLTNCLDFFQSMRMAHGDLKCTNVMLRRPDFSLQPHPRQSDPDEVAARPLWPFEASALHTH</sequence>